<dbReference type="InterPro" id="IPR043502">
    <property type="entry name" value="DNA/RNA_pol_sf"/>
</dbReference>
<evidence type="ECO:0000256" key="4">
    <source>
        <dbReference type="ARBA" id="ARBA00022763"/>
    </source>
</evidence>
<dbReference type="Gene3D" id="3.30.70.270">
    <property type="match status" value="1"/>
</dbReference>
<evidence type="ECO:0000256" key="3">
    <source>
        <dbReference type="ARBA" id="ARBA00022723"/>
    </source>
</evidence>
<dbReference type="FunFam" id="1.10.150.810:FF:000001">
    <property type="entry name" value="DNA polymerase kappa"/>
    <property type="match status" value="1"/>
</dbReference>
<evidence type="ECO:0000259" key="12">
    <source>
        <dbReference type="PROSITE" id="PS50173"/>
    </source>
</evidence>
<proteinExistence type="inferred from homology"/>
<dbReference type="CDD" id="cd03586">
    <property type="entry name" value="PolY_Pol_IV_kappa"/>
    <property type="match status" value="1"/>
</dbReference>
<evidence type="ECO:0000259" key="13">
    <source>
        <dbReference type="PROSITE" id="PS51908"/>
    </source>
</evidence>
<dbReference type="InterPro" id="IPR024728">
    <property type="entry name" value="PolY_HhH_motif"/>
</dbReference>
<organism evidence="14 15">
    <name type="scientific">Acipenser ruthenus</name>
    <name type="common">Sterlet sturgeon</name>
    <dbReference type="NCBI Taxonomy" id="7906"/>
    <lineage>
        <taxon>Eukaryota</taxon>
        <taxon>Metazoa</taxon>
        <taxon>Chordata</taxon>
        <taxon>Craniata</taxon>
        <taxon>Vertebrata</taxon>
        <taxon>Euteleostomi</taxon>
        <taxon>Actinopterygii</taxon>
        <taxon>Chondrostei</taxon>
        <taxon>Acipenseriformes</taxon>
        <taxon>Acipenseridae</taxon>
        <taxon>Acipenser</taxon>
    </lineage>
</organism>
<evidence type="ECO:0000256" key="8">
    <source>
        <dbReference type="PROSITE-ProRule" id="PRU01256"/>
    </source>
</evidence>
<dbReference type="GO" id="GO:0003684">
    <property type="term" value="F:damaged DNA binding"/>
    <property type="evidence" value="ECO:0007669"/>
    <property type="project" value="InterPro"/>
</dbReference>
<feature type="compositionally biased region" description="Polar residues" evidence="10">
    <location>
        <begin position="506"/>
        <end position="538"/>
    </location>
</feature>
<dbReference type="SUPFAM" id="SSF56672">
    <property type="entry name" value="DNA/RNA polymerases"/>
    <property type="match status" value="1"/>
</dbReference>
<evidence type="ECO:0000256" key="9">
    <source>
        <dbReference type="SAM" id="Coils"/>
    </source>
</evidence>
<dbReference type="InterPro" id="IPR036775">
    <property type="entry name" value="DNA_pol_Y-fam_lit_finger_sf"/>
</dbReference>
<dbReference type="EMBL" id="SCEB01001830">
    <property type="protein sequence ID" value="RXM96144.1"/>
    <property type="molecule type" value="Genomic_DNA"/>
</dbReference>
<dbReference type="Gene3D" id="1.10.150.810">
    <property type="match status" value="2"/>
</dbReference>
<comment type="caution">
    <text evidence="14">The sequence shown here is derived from an EMBL/GenBank/DDBJ whole genome shotgun (WGS) entry which is preliminary data.</text>
</comment>
<keyword evidence="9" id="KW-0175">Coiled coil</keyword>
<evidence type="ECO:0000256" key="1">
    <source>
        <dbReference type="ARBA" id="ARBA00010945"/>
    </source>
</evidence>
<dbReference type="GO" id="GO:0006281">
    <property type="term" value="P:DNA repair"/>
    <property type="evidence" value="ECO:0007669"/>
    <property type="project" value="UniProtKB-KW"/>
</dbReference>
<keyword evidence="11" id="KW-0472">Membrane</keyword>
<dbReference type="GO" id="GO:0003887">
    <property type="term" value="F:DNA-directed DNA polymerase activity"/>
    <property type="evidence" value="ECO:0007669"/>
    <property type="project" value="InterPro"/>
</dbReference>
<protein>
    <recommendedName>
        <fullName evidence="2">DNA polymerase kappa</fullName>
    </recommendedName>
</protein>
<dbReference type="FunFam" id="3.30.160.60:FF:000956">
    <property type="entry name" value="DNA polymerase kappa"/>
    <property type="match status" value="1"/>
</dbReference>
<feature type="compositionally biased region" description="Polar residues" evidence="10">
    <location>
        <begin position="458"/>
        <end position="472"/>
    </location>
</feature>
<feature type="domain" description="UBZ4-type" evidence="13">
    <location>
        <begin position="621"/>
        <end position="651"/>
    </location>
</feature>
<evidence type="ECO:0000256" key="5">
    <source>
        <dbReference type="ARBA" id="ARBA00022771"/>
    </source>
</evidence>
<comment type="similarity">
    <text evidence="1">Belongs to the DNA polymerase type-Y family.</text>
</comment>
<dbReference type="PROSITE" id="PS50173">
    <property type="entry name" value="UMUC"/>
    <property type="match status" value="1"/>
</dbReference>
<dbReference type="PANTHER" id="PTHR11076">
    <property type="entry name" value="DNA REPAIR POLYMERASE UMUC / TRANSFERASE FAMILY MEMBER"/>
    <property type="match status" value="1"/>
</dbReference>
<reference evidence="14 15" key="1">
    <citation type="submission" date="2019-01" db="EMBL/GenBank/DDBJ databases">
        <title>Draft Genome and Complete Hox-Cluster Characterization of the Sterlet Sturgeon (Acipenser ruthenus).</title>
        <authorList>
            <person name="Wei Q."/>
        </authorList>
    </citation>
    <scope>NUCLEOTIDE SEQUENCE [LARGE SCALE GENOMIC DNA]</scope>
    <source>
        <strain evidence="14">WHYD16114868_AA</strain>
        <tissue evidence="14">Blood</tissue>
    </source>
</reference>
<dbReference type="FunFam" id="3.30.160.60:FF:000807">
    <property type="entry name" value="Polymerase (DNA directed) kappa"/>
    <property type="match status" value="1"/>
</dbReference>
<dbReference type="InterPro" id="IPR022880">
    <property type="entry name" value="DNApol_IV"/>
</dbReference>
<accession>A0A444V6U3</accession>
<evidence type="ECO:0000313" key="14">
    <source>
        <dbReference type="EMBL" id="RXM96144.1"/>
    </source>
</evidence>
<evidence type="ECO:0000256" key="6">
    <source>
        <dbReference type="ARBA" id="ARBA00022833"/>
    </source>
</evidence>
<feature type="region of interest" description="Disordered" evidence="10">
    <location>
        <begin position="587"/>
        <end position="617"/>
    </location>
</feature>
<dbReference type="SUPFAM" id="SSF100879">
    <property type="entry name" value="Lesion bypass DNA polymerase (Y-family), little finger domain"/>
    <property type="match status" value="1"/>
</dbReference>
<keyword evidence="4 8" id="KW-0227">DNA damage</keyword>
<dbReference type="Pfam" id="PF11798">
    <property type="entry name" value="IMS_HHH"/>
    <property type="match status" value="1"/>
</dbReference>
<keyword evidence="5 8" id="KW-0863">Zinc-finger</keyword>
<dbReference type="AlphaFoldDB" id="A0A444V6U3"/>
<evidence type="ECO:0000256" key="2">
    <source>
        <dbReference type="ARBA" id="ARBA00016178"/>
    </source>
</evidence>
<keyword evidence="3" id="KW-0479">Metal-binding</keyword>
<keyword evidence="15" id="KW-1185">Reference proteome</keyword>
<feature type="transmembrane region" description="Helical" evidence="11">
    <location>
        <begin position="894"/>
        <end position="916"/>
    </location>
</feature>
<feature type="domain" description="UmuC" evidence="12">
    <location>
        <begin position="89"/>
        <end position="280"/>
    </location>
</feature>
<keyword evidence="11" id="KW-0812">Transmembrane</keyword>
<dbReference type="InterPro" id="IPR050116">
    <property type="entry name" value="DNA_polymerase-Y"/>
</dbReference>
<evidence type="ECO:0000256" key="10">
    <source>
        <dbReference type="SAM" id="MobiDB-lite"/>
    </source>
</evidence>
<dbReference type="PANTHER" id="PTHR11076:SF33">
    <property type="entry name" value="DNA POLYMERASE KAPPA"/>
    <property type="match status" value="1"/>
</dbReference>
<gene>
    <name evidence="14" type="ORF">EOD39_16060</name>
</gene>
<keyword evidence="7 8" id="KW-0234">DNA repair</keyword>
<feature type="compositionally biased region" description="Basic and acidic residues" evidence="10">
    <location>
        <begin position="473"/>
        <end position="505"/>
    </location>
</feature>
<keyword evidence="11" id="KW-1133">Transmembrane helix</keyword>
<keyword evidence="6" id="KW-0862">Zinc</keyword>
<feature type="region of interest" description="Disordered" evidence="10">
    <location>
        <begin position="765"/>
        <end position="805"/>
    </location>
</feature>
<dbReference type="PROSITE" id="PS51908">
    <property type="entry name" value="ZF_UBZ4"/>
    <property type="match status" value="2"/>
</dbReference>
<dbReference type="InterPro" id="IPR001126">
    <property type="entry name" value="UmuC"/>
</dbReference>
<dbReference type="FunFam" id="1.10.150.810:FF:000003">
    <property type="entry name" value="DNA polymerase kappa subunit"/>
    <property type="match status" value="1"/>
</dbReference>
<dbReference type="InterPro" id="IPR043128">
    <property type="entry name" value="Rev_trsase/Diguanyl_cyclase"/>
</dbReference>
<dbReference type="GO" id="GO:0008270">
    <property type="term" value="F:zinc ion binding"/>
    <property type="evidence" value="ECO:0007669"/>
    <property type="project" value="UniProtKB-KW"/>
</dbReference>
<feature type="domain" description="UBZ4-type" evidence="13">
    <location>
        <begin position="831"/>
        <end position="861"/>
    </location>
</feature>
<dbReference type="Pfam" id="PF00817">
    <property type="entry name" value="IMS"/>
    <property type="match status" value="1"/>
</dbReference>
<dbReference type="GO" id="GO:0042276">
    <property type="term" value="P:error-prone translesion synthesis"/>
    <property type="evidence" value="ECO:0007669"/>
    <property type="project" value="TreeGrafter"/>
</dbReference>
<evidence type="ECO:0000256" key="7">
    <source>
        <dbReference type="ARBA" id="ARBA00023204"/>
    </source>
</evidence>
<dbReference type="InterPro" id="IPR006642">
    <property type="entry name" value="Rad18_UBZ4"/>
</dbReference>
<dbReference type="FunFam" id="1.10.150.20:FF:000039">
    <property type="entry name" value="Polymerase (DNA directed) kappa"/>
    <property type="match status" value="1"/>
</dbReference>
<dbReference type="Proteomes" id="UP000289886">
    <property type="component" value="Unassembled WGS sequence"/>
</dbReference>
<dbReference type="GO" id="GO:0005634">
    <property type="term" value="C:nucleus"/>
    <property type="evidence" value="ECO:0007669"/>
    <property type="project" value="TreeGrafter"/>
</dbReference>
<dbReference type="Gene3D" id="3.30.160.60">
    <property type="entry name" value="Classic Zinc Finger"/>
    <property type="match status" value="2"/>
</dbReference>
<evidence type="ECO:0000313" key="15">
    <source>
        <dbReference type="Proteomes" id="UP000289886"/>
    </source>
</evidence>
<dbReference type="Gene3D" id="3.30.1490.100">
    <property type="entry name" value="DNA polymerase, Y-family, little finger domain"/>
    <property type="match status" value="1"/>
</dbReference>
<feature type="coiled-coil region" evidence="9">
    <location>
        <begin position="50"/>
        <end position="80"/>
    </location>
</feature>
<dbReference type="FunFam" id="3.30.70.270:FF:000151">
    <property type="entry name" value="Polymerase (DNA directed) kappa"/>
    <property type="match status" value="1"/>
</dbReference>
<dbReference type="SMART" id="SM00734">
    <property type="entry name" value="ZnF_Rad18"/>
    <property type="match status" value="2"/>
</dbReference>
<evidence type="ECO:0000256" key="11">
    <source>
        <dbReference type="SAM" id="Phobius"/>
    </source>
</evidence>
<feature type="region of interest" description="Disordered" evidence="10">
    <location>
        <begin position="458"/>
        <end position="550"/>
    </location>
</feature>
<sequence length="917" mass="102090">MDDTKQSAGRATSSDGRFLSRMALNDNKAGMEGLDKEKINKIILEASKGSRFYENELKKEQQVNQRIEKMLQQKEQITEQQLSKAQSQSTSNYHARKFGVRAAMPGFIAKKLCPNLIIVQQHFDKYEAVREIFADYDPNFLPMSLDEAYLDITEHLEQRRCWPESRRTCYISTDSPSEGGSVNEGDGNTSPVLFEDSPPLPPQKAVVFGISAEEVVKEMRFRIEQRTTLTASAGIAPNMMLAKVCSDKNKPNGQYMIPSDRQAVMDFIQGLPIRKVPGIGKVTEKMLRALGITTCAELYQQGALLTLLFSETSWHHFMEISLGLGSTHIERDGERKSMSTERTFSELSNAEDQYSFCRELCHDLAQDLLKEELKKITLEYVDSLTAVSVGISYKVFSSLRIVLRVSPNHFPDSTVVTHSPYVLLSDLGVRVSGFPAQEDKKPLQKSIIGFLQAGKQVAPTTVDNVSQDTRTNSGEKDSRTNAGEQDSRADTSEQDSRADTGEQDSRTNTGSQDSRTNTGEQDSRTNMGEQESRTNTGKQDTRANTDEPEGALSFFNKKRAAREQADEQQRQSFFEKVQAQRQRLLETQQARDHGDAPISHRVREDEGGPSSSRNNRPLGQSFTCPVCFQKQNTTNLETFNRHIDECLSGSPVDEPSLVPGVQEGADLIVDEPTKKCLDNRTCTLPRRKDLKCDRTVGIVQLEDISLGHCSTSLILPVKHGADIVTSTKTVPGGTESLMNITHPIRESYSNNVASVKETTISQGCRITSVPSDSSSKKHNSTVKTGGNFEQDGVNPSSGLSAGVPESKGDVGLTLGEGALKSWSLKGQEDTALVCPVCNLKQETTDLSLFNRHVDVCLNQDVIQELREERACSHNSNLMTHRKCKGQCLPFQQNIYIGSVCVKYFFFFYPNLFFNYLF</sequence>
<name>A0A444V6U3_ACIRT</name>